<evidence type="ECO:0000256" key="1">
    <source>
        <dbReference type="SAM" id="SignalP"/>
    </source>
</evidence>
<feature type="chain" id="PRO_5046307085" description="Murein L,D-transpeptidase catalytic domain family protein" evidence="1">
    <location>
        <begin position="26"/>
        <end position="238"/>
    </location>
</feature>
<protein>
    <recommendedName>
        <fullName evidence="4">Murein L,D-transpeptidase catalytic domain family protein</fullName>
    </recommendedName>
</protein>
<dbReference type="EMBL" id="JRGF01000004">
    <property type="protein sequence ID" value="KHE42379.1"/>
    <property type="molecule type" value="Genomic_DNA"/>
</dbReference>
<proteinExistence type="predicted"/>
<dbReference type="PANTHER" id="PTHR38477">
    <property type="entry name" value="HYPOTHETICAL EXPORTED PROTEIN"/>
    <property type="match status" value="1"/>
</dbReference>
<accession>A0ABR4YJE5</accession>
<dbReference type="PANTHER" id="PTHR38477:SF1">
    <property type="entry name" value="MUREIN L,D-TRANSPEPTIDASE CATALYTIC DOMAIN FAMILY PROTEIN"/>
    <property type="match status" value="1"/>
</dbReference>
<evidence type="ECO:0000313" key="2">
    <source>
        <dbReference type="EMBL" id="KHE42379.1"/>
    </source>
</evidence>
<dbReference type="Pfam" id="PF13645">
    <property type="entry name" value="YkuD_2"/>
    <property type="match status" value="1"/>
</dbReference>
<gene>
    <name evidence="2" type="ORF">LG35_03850</name>
</gene>
<feature type="signal peptide" evidence="1">
    <location>
        <begin position="1"/>
        <end position="25"/>
    </location>
</feature>
<dbReference type="InterPro" id="IPR032676">
    <property type="entry name" value="YkuD_2"/>
</dbReference>
<comment type="caution">
    <text evidence="2">The sequence shown here is derived from an EMBL/GenBank/DDBJ whole genome shotgun (WGS) entry which is preliminary data.</text>
</comment>
<keyword evidence="1" id="KW-0732">Signal</keyword>
<dbReference type="Proteomes" id="UP000030889">
    <property type="component" value="Unassembled WGS sequence"/>
</dbReference>
<evidence type="ECO:0000313" key="3">
    <source>
        <dbReference type="Proteomes" id="UP000030889"/>
    </source>
</evidence>
<reference evidence="2 3" key="1">
    <citation type="submission" date="2014-09" db="EMBL/GenBank/DDBJ databases">
        <title>Alistipes sp. 627, sp. nov., a novel member of the family Rikenellaceae isolated from human faeces.</title>
        <authorList>
            <person name="Shkoporov A.N."/>
            <person name="Chaplin A.V."/>
            <person name="Motuzova O.V."/>
            <person name="Kafarskaia L.I."/>
            <person name="Khokhlova E.V."/>
            <person name="Efimov B.A."/>
        </authorList>
    </citation>
    <scope>NUCLEOTIDE SEQUENCE [LARGE SCALE GENOMIC DNA]</scope>
    <source>
        <strain evidence="2 3">627</strain>
    </source>
</reference>
<evidence type="ECO:0008006" key="4">
    <source>
        <dbReference type="Google" id="ProtNLM"/>
    </source>
</evidence>
<name>A0ABR4YJE5_9BACT</name>
<organism evidence="2 3">
    <name type="scientific">Alistipes inops</name>
    <dbReference type="NCBI Taxonomy" id="1501391"/>
    <lineage>
        <taxon>Bacteria</taxon>
        <taxon>Pseudomonadati</taxon>
        <taxon>Bacteroidota</taxon>
        <taxon>Bacteroidia</taxon>
        <taxon>Bacteroidales</taxon>
        <taxon>Rikenellaceae</taxon>
        <taxon>Alistipes</taxon>
    </lineage>
</organism>
<sequence>MRRILLTVSAIAGSLLLCSSGKVPADGTVSAAAESTARDLHKTLYETTGMEGEVSYAAFDEALTGYERIDSRKKEILVFVDFSKPSTQERLYVIDMKNRRLLYKSLVAHGRGSGDTYATSFSNTPGSHQSSLGFYLTLNTYQGRNGYSLRLDGLEPGINDKAYERAIVIHGADYCTKAFLNTAGRLGRSFGCPSLPKEISDKIIDTIKEGAVLFIYADDKEYRLNSPILSDSETFAMQ</sequence>
<keyword evidence="3" id="KW-1185">Reference proteome</keyword>